<accession>A0A7R8UBJ3</accession>
<evidence type="ECO:0000256" key="10">
    <source>
        <dbReference type="ARBA" id="ARBA00022833"/>
    </source>
</evidence>
<reference evidence="22 23" key="1">
    <citation type="submission" date="2020-11" db="EMBL/GenBank/DDBJ databases">
        <authorList>
            <person name="Wallbank WR R."/>
            <person name="Pardo Diaz C."/>
            <person name="Kozak K."/>
            <person name="Martin S."/>
            <person name="Jiggins C."/>
            <person name="Moest M."/>
            <person name="Warren A I."/>
            <person name="Generalovic N T."/>
            <person name="Byers J.R.P. K."/>
            <person name="Montejo-Kovacevich G."/>
            <person name="Yen C E."/>
        </authorList>
    </citation>
    <scope>NUCLEOTIDE SEQUENCE [LARGE SCALE GENOMIC DNA]</scope>
</reference>
<dbReference type="CDD" id="cd10517">
    <property type="entry name" value="SET_SETDB1"/>
    <property type="match status" value="1"/>
</dbReference>
<dbReference type="GO" id="GO:0032259">
    <property type="term" value="P:methylation"/>
    <property type="evidence" value="ECO:0007669"/>
    <property type="project" value="UniProtKB-KW"/>
</dbReference>
<feature type="compositionally biased region" description="Acidic residues" evidence="17">
    <location>
        <begin position="1077"/>
        <end position="1102"/>
    </location>
</feature>
<dbReference type="GO" id="GO:0010629">
    <property type="term" value="P:negative regulation of gene expression"/>
    <property type="evidence" value="ECO:0007669"/>
    <property type="project" value="TreeGrafter"/>
</dbReference>
<evidence type="ECO:0000313" key="23">
    <source>
        <dbReference type="Proteomes" id="UP000594454"/>
    </source>
</evidence>
<dbReference type="AlphaFoldDB" id="A0A7R8UBJ3"/>
<dbReference type="InterPro" id="IPR001214">
    <property type="entry name" value="SET_dom"/>
</dbReference>
<dbReference type="FunCoup" id="A0A7R8UBJ3">
    <property type="interactions" value="1691"/>
</dbReference>
<evidence type="ECO:0000256" key="15">
    <source>
        <dbReference type="ARBA" id="ARBA00023242"/>
    </source>
</evidence>
<dbReference type="SMART" id="SM00317">
    <property type="entry name" value="SET"/>
    <property type="match status" value="1"/>
</dbReference>
<evidence type="ECO:0000259" key="20">
    <source>
        <dbReference type="PROSITE" id="PS50868"/>
    </source>
</evidence>
<evidence type="ECO:0000256" key="6">
    <source>
        <dbReference type="ARBA" id="ARBA00022679"/>
    </source>
</evidence>
<feature type="compositionally biased region" description="Basic and acidic residues" evidence="17">
    <location>
        <begin position="100"/>
        <end position="117"/>
    </location>
</feature>
<feature type="compositionally biased region" description="Acidic residues" evidence="17">
    <location>
        <begin position="73"/>
        <end position="85"/>
    </location>
</feature>
<gene>
    <name evidence="22" type="ORF">HERILL_LOCUS1000</name>
</gene>
<dbReference type="Gene3D" id="2.170.270.10">
    <property type="entry name" value="SET domain"/>
    <property type="match status" value="2"/>
</dbReference>
<dbReference type="InterPro" id="IPR041291">
    <property type="entry name" value="TUDOR_5"/>
</dbReference>
<dbReference type="InterPro" id="IPR041292">
    <property type="entry name" value="Tudor_4"/>
</dbReference>
<dbReference type="InterPro" id="IPR047232">
    <property type="entry name" value="SETDB1/2-like_MBD"/>
</dbReference>
<feature type="compositionally biased region" description="Polar residues" evidence="17">
    <location>
        <begin position="711"/>
        <end position="721"/>
    </location>
</feature>
<dbReference type="SMART" id="SM00391">
    <property type="entry name" value="MBD"/>
    <property type="match status" value="1"/>
</dbReference>
<keyword evidence="13 16" id="KW-0175">Coiled coil</keyword>
<dbReference type="InterPro" id="IPR051516">
    <property type="entry name" value="SETDB_methyltransferase"/>
</dbReference>
<sequence length="1266" mass="143308">MEAAEDKPAELMEVSNNLGDLDNILSAADNLAEALDLNSPGVKEKRENVNGSSSLQDDQDESANLEKQKGTAEDLDSSSEVEMVETIDAKNSADITAVEVESKPTENENHEKSKEINSQKQQESASSKTEEKQSTISHPQVESMETDVALSSQNESVNDSKAKAGVVESVQPQSPRVIELLDDDDEDVAPPQAKRPTPELQEPKLPEPPESISSEDSKSVPMDFAETKVETKLEPKVESVVSSDDEESIYYDKECVNYECQRVAKKFFKAPLFTLNFYKIQRKTNKTQFVCNDCYDNAVKKYEVLAMALEAHQPLLEQDIPKRQDFVEILDSSDEEDASSADKTKDEQEFESETIEMLQRELDDTICDILSRVEIKNQVNWSKNILMEKINKTEIECQEISETLKQLQKSADKMHTTLYQCPKIKIKELTALDLNTGRPFSSESEYTIPPLGELKYPNIDMVGTYYAVRNKAIASWLPCRVIETMDVVISGQKSVKYYKVKYLRIKVPTVKCVSAKHMAYGDPPSVRLSIGTRVIALFDGSTLSRSNKEVVAPNAFYPGIIAEQLQAYNKYRYLIFFDDGYAQYVHHKDVRVVCHTAENVWEDVHPASREFIHNYLSQYQKHRPMVQVKKGQSMITESNGKWLYAKVVDVDASLVQMQFEGQNRYEWIYRGSTRLGPLFKEKQSNGTAAAPATIPRRTEPYVRYDEDTTRNDTTPQQSAEKQGTRAVAKKSTSRQETQPPATAASASASASAPLVKHLNNSTIFLEDDNRPKGKVVYYTAKKNLPPKQFVPHECNPNCLYTITHNLHSYSPLAKPLLSGWERQIFKNKLKKSVVYRAPCGRRIRNMEELHRYLRLTKNVLNVDNFDFDCAIHCLAEYVIDSSIITKPDISLGVENMVIPCINYYDNTIPPHCEYSLERIPTEGVNMNLDPAFLAGCDCEDDCLDKSKCSCWQLTQAGARFGNPNTPPENVGYSFKRLLEPVPTGIYECNVNCKCSKDCVNRVVQHPLQVKLQVFKTSNRGWGLRCLNDIPKGTFICIYAGHLLTEQKANEGGVNASDEYFAELDYIEVVERLKEGYESDVQEDIESEDEDIEEPNPDADSDEEFRSKCSVNNKDGSINTRLRTRRGTCDEEKKKNGVDGSEDSQERQVISFEPNTSLGNEEQTNTNTKYKSIRKYFGKNEFCYVMDAKKTGNIGRYFNHSCAPNLFVQNVFVDTHDLRFPWVAFFALTHIRAGTELTWNYNYEVGIVPGKVLYCECGAPNCRGRLL</sequence>
<evidence type="ECO:0000256" key="16">
    <source>
        <dbReference type="SAM" id="Coils"/>
    </source>
</evidence>
<dbReference type="PANTHER" id="PTHR46024">
    <property type="entry name" value="HISTONE-LYSINE N-METHYLTRANSFERASE EGGLESS"/>
    <property type="match status" value="1"/>
</dbReference>
<keyword evidence="4" id="KW-0678">Repressor</keyword>
<evidence type="ECO:0000256" key="2">
    <source>
        <dbReference type="ARBA" id="ARBA00004286"/>
    </source>
</evidence>
<dbReference type="Pfam" id="PF18359">
    <property type="entry name" value="Tudor_5"/>
    <property type="match status" value="1"/>
</dbReference>
<feature type="domain" description="MBD" evidence="21">
    <location>
        <begin position="806"/>
        <end position="872"/>
    </location>
</feature>
<dbReference type="InterPro" id="IPR007728">
    <property type="entry name" value="Pre-SET_dom"/>
</dbReference>
<dbReference type="SUPFAM" id="SSF54171">
    <property type="entry name" value="DNA-binding domain"/>
    <property type="match status" value="1"/>
</dbReference>
<dbReference type="InParanoid" id="A0A7R8UBJ3"/>
<feature type="coiled-coil region" evidence="16">
    <location>
        <begin position="341"/>
        <end position="410"/>
    </location>
</feature>
<evidence type="ECO:0000256" key="14">
    <source>
        <dbReference type="ARBA" id="ARBA00023163"/>
    </source>
</evidence>
<dbReference type="Pfam" id="PF00856">
    <property type="entry name" value="SET"/>
    <property type="match status" value="1"/>
</dbReference>
<feature type="compositionally biased region" description="Polar residues" evidence="17">
    <location>
        <begin position="1108"/>
        <end position="1120"/>
    </location>
</feature>
<dbReference type="GO" id="GO:0005694">
    <property type="term" value="C:chromosome"/>
    <property type="evidence" value="ECO:0007669"/>
    <property type="project" value="UniProtKB-SubCell"/>
</dbReference>
<keyword evidence="9" id="KW-0677">Repeat</keyword>
<dbReference type="GO" id="GO:0046974">
    <property type="term" value="F:histone H3K9 methyltransferase activity"/>
    <property type="evidence" value="ECO:0007669"/>
    <property type="project" value="TreeGrafter"/>
</dbReference>
<keyword evidence="10" id="KW-0862">Zinc</keyword>
<feature type="region of interest" description="Disordered" evidence="17">
    <location>
        <begin position="680"/>
        <end position="751"/>
    </location>
</feature>
<feature type="region of interest" description="Disordered" evidence="17">
    <location>
        <begin position="1077"/>
        <end position="1164"/>
    </location>
</feature>
<keyword evidence="3" id="KW-0158">Chromosome</keyword>
<dbReference type="EMBL" id="LR899009">
    <property type="protein sequence ID" value="CAD7077677.1"/>
    <property type="molecule type" value="Genomic_DNA"/>
</dbReference>
<keyword evidence="6" id="KW-0808">Transferase</keyword>
<evidence type="ECO:0000256" key="9">
    <source>
        <dbReference type="ARBA" id="ARBA00022737"/>
    </source>
</evidence>
<dbReference type="SUPFAM" id="SSF82199">
    <property type="entry name" value="SET domain"/>
    <property type="match status" value="1"/>
</dbReference>
<evidence type="ECO:0000256" key="8">
    <source>
        <dbReference type="ARBA" id="ARBA00022723"/>
    </source>
</evidence>
<keyword evidence="5" id="KW-0489">Methyltransferase</keyword>
<evidence type="ECO:0008006" key="24">
    <source>
        <dbReference type="Google" id="ProtNLM"/>
    </source>
</evidence>
<comment type="subcellular location">
    <subcellularLocation>
        <location evidence="2">Chromosome</location>
    </subcellularLocation>
    <subcellularLocation>
        <location evidence="1">Nucleus</location>
    </subcellularLocation>
</comment>
<keyword evidence="11" id="KW-0156">Chromatin regulator</keyword>
<keyword evidence="8" id="KW-0479">Metal-binding</keyword>
<dbReference type="InterPro" id="IPR046341">
    <property type="entry name" value="SET_dom_sf"/>
</dbReference>
<dbReference type="InterPro" id="IPR016177">
    <property type="entry name" value="DNA-bd_dom_sf"/>
</dbReference>
<keyword evidence="23" id="KW-1185">Reference proteome</keyword>
<evidence type="ECO:0000313" key="22">
    <source>
        <dbReference type="EMBL" id="CAD7077677.1"/>
    </source>
</evidence>
<feature type="domain" description="Post-SET" evidence="20">
    <location>
        <begin position="1250"/>
        <end position="1266"/>
    </location>
</feature>
<evidence type="ECO:0000259" key="19">
    <source>
        <dbReference type="PROSITE" id="PS50867"/>
    </source>
</evidence>
<evidence type="ECO:0000256" key="12">
    <source>
        <dbReference type="ARBA" id="ARBA00023015"/>
    </source>
</evidence>
<dbReference type="SMART" id="SM00468">
    <property type="entry name" value="PreSET"/>
    <property type="match status" value="1"/>
</dbReference>
<evidence type="ECO:0000256" key="5">
    <source>
        <dbReference type="ARBA" id="ARBA00022603"/>
    </source>
</evidence>
<keyword evidence="15" id="KW-0539">Nucleus</keyword>
<dbReference type="OMA" id="LLCCDCE"/>
<dbReference type="Pfam" id="PF05033">
    <property type="entry name" value="Pre-SET"/>
    <property type="match status" value="1"/>
</dbReference>
<dbReference type="CDD" id="cd01395">
    <property type="entry name" value="HMT_MBD"/>
    <property type="match status" value="1"/>
</dbReference>
<keyword evidence="7" id="KW-0949">S-adenosyl-L-methionine</keyword>
<dbReference type="PROSITE" id="PS50867">
    <property type="entry name" value="PRE_SET"/>
    <property type="match status" value="1"/>
</dbReference>
<evidence type="ECO:0000256" key="17">
    <source>
        <dbReference type="SAM" id="MobiDB-lite"/>
    </source>
</evidence>
<dbReference type="Pfam" id="PF01429">
    <property type="entry name" value="MBD"/>
    <property type="match status" value="1"/>
</dbReference>
<dbReference type="PANTHER" id="PTHR46024:SF1">
    <property type="entry name" value="HISTONE-LYSINE N-METHYLTRANSFERASE EGGLESS"/>
    <property type="match status" value="1"/>
</dbReference>
<dbReference type="PROSITE" id="PS50280">
    <property type="entry name" value="SET"/>
    <property type="match status" value="1"/>
</dbReference>
<evidence type="ECO:0000256" key="1">
    <source>
        <dbReference type="ARBA" id="ARBA00004123"/>
    </source>
</evidence>
<organism evidence="22 23">
    <name type="scientific">Hermetia illucens</name>
    <name type="common">Black soldier fly</name>
    <dbReference type="NCBI Taxonomy" id="343691"/>
    <lineage>
        <taxon>Eukaryota</taxon>
        <taxon>Metazoa</taxon>
        <taxon>Ecdysozoa</taxon>
        <taxon>Arthropoda</taxon>
        <taxon>Hexapoda</taxon>
        <taxon>Insecta</taxon>
        <taxon>Pterygota</taxon>
        <taxon>Neoptera</taxon>
        <taxon>Endopterygota</taxon>
        <taxon>Diptera</taxon>
        <taxon>Brachycera</taxon>
        <taxon>Stratiomyomorpha</taxon>
        <taxon>Stratiomyidae</taxon>
        <taxon>Hermetiinae</taxon>
        <taxon>Hermetia</taxon>
    </lineage>
</organism>
<feature type="compositionally biased region" description="Low complexity" evidence="17">
    <location>
        <begin position="739"/>
        <end position="751"/>
    </location>
</feature>
<dbReference type="OrthoDB" id="5792673at2759"/>
<feature type="domain" description="Pre-SET" evidence="19">
    <location>
        <begin position="934"/>
        <end position="1006"/>
    </location>
</feature>
<dbReference type="PROSITE" id="PS50868">
    <property type="entry name" value="POST_SET"/>
    <property type="match status" value="1"/>
</dbReference>
<evidence type="ECO:0000256" key="7">
    <source>
        <dbReference type="ARBA" id="ARBA00022691"/>
    </source>
</evidence>
<evidence type="ECO:0000256" key="13">
    <source>
        <dbReference type="ARBA" id="ARBA00023054"/>
    </source>
</evidence>
<evidence type="ECO:0000256" key="3">
    <source>
        <dbReference type="ARBA" id="ARBA00022454"/>
    </source>
</evidence>
<dbReference type="Proteomes" id="UP000594454">
    <property type="component" value="Chromosome 1"/>
</dbReference>
<feature type="domain" description="SET" evidence="18">
    <location>
        <begin position="1009"/>
        <end position="1241"/>
    </location>
</feature>
<evidence type="ECO:0000256" key="11">
    <source>
        <dbReference type="ARBA" id="ARBA00022853"/>
    </source>
</evidence>
<evidence type="ECO:0000259" key="21">
    <source>
        <dbReference type="PROSITE" id="PS50982"/>
    </source>
</evidence>
<dbReference type="Gene3D" id="2.30.30.140">
    <property type="match status" value="2"/>
</dbReference>
<feature type="compositionally biased region" description="Polar residues" evidence="17">
    <location>
        <begin position="149"/>
        <end position="159"/>
    </location>
</feature>
<feature type="compositionally biased region" description="Polar residues" evidence="17">
    <location>
        <begin position="1152"/>
        <end position="1164"/>
    </location>
</feature>
<feature type="compositionally biased region" description="Basic and acidic residues" evidence="17">
    <location>
        <begin position="696"/>
        <end position="710"/>
    </location>
</feature>
<proteinExistence type="predicted"/>
<dbReference type="InterPro" id="IPR001739">
    <property type="entry name" value="Methyl_CpG_DNA-bd"/>
</dbReference>
<dbReference type="Pfam" id="PF18358">
    <property type="entry name" value="Tudor_4"/>
    <property type="match status" value="1"/>
</dbReference>
<dbReference type="GO" id="GO:0008270">
    <property type="term" value="F:zinc ion binding"/>
    <property type="evidence" value="ECO:0007669"/>
    <property type="project" value="InterPro"/>
</dbReference>
<feature type="compositionally biased region" description="Polar residues" evidence="17">
    <location>
        <begin position="118"/>
        <end position="127"/>
    </location>
</feature>
<evidence type="ECO:0000259" key="18">
    <source>
        <dbReference type="PROSITE" id="PS50280"/>
    </source>
</evidence>
<keyword evidence="14" id="KW-0804">Transcription</keyword>
<dbReference type="CDD" id="cd21181">
    <property type="entry name" value="Tudor_SETDB1_rpt2"/>
    <property type="match status" value="1"/>
</dbReference>
<dbReference type="PROSITE" id="PS50982">
    <property type="entry name" value="MBD"/>
    <property type="match status" value="1"/>
</dbReference>
<feature type="region of interest" description="Disordered" evidence="17">
    <location>
        <begin position="38"/>
        <end position="221"/>
    </location>
</feature>
<keyword evidence="12" id="KW-0805">Transcription regulation</keyword>
<evidence type="ECO:0000256" key="4">
    <source>
        <dbReference type="ARBA" id="ARBA00022491"/>
    </source>
</evidence>
<dbReference type="GO" id="GO:0003677">
    <property type="term" value="F:DNA binding"/>
    <property type="evidence" value="ECO:0007669"/>
    <property type="project" value="InterPro"/>
</dbReference>
<dbReference type="InterPro" id="IPR003616">
    <property type="entry name" value="Post-SET_dom"/>
</dbReference>
<name>A0A7R8UBJ3_HERIL</name>
<dbReference type="Gene3D" id="3.30.890.10">
    <property type="entry name" value="Methyl-cpg-binding Protein 2, Chain A"/>
    <property type="match status" value="1"/>
</dbReference>
<feature type="compositionally biased region" description="Basic and acidic residues" evidence="17">
    <location>
        <begin position="1126"/>
        <end position="1136"/>
    </location>
</feature>
<protein>
    <recommendedName>
        <fullName evidence="24">Histone-lysine N-methyltransferase eggless</fullName>
    </recommendedName>
</protein>
<dbReference type="GO" id="GO:0070828">
    <property type="term" value="P:heterochromatin organization"/>
    <property type="evidence" value="ECO:0007669"/>
    <property type="project" value="TreeGrafter"/>
</dbReference>
<dbReference type="GO" id="GO:0005634">
    <property type="term" value="C:nucleus"/>
    <property type="evidence" value="ECO:0007669"/>
    <property type="project" value="UniProtKB-SubCell"/>
</dbReference>